<evidence type="ECO:0000259" key="5">
    <source>
        <dbReference type="PROSITE" id="PS50931"/>
    </source>
</evidence>
<dbReference type="SUPFAM" id="SSF46785">
    <property type="entry name" value="Winged helix' DNA-binding domain"/>
    <property type="match status" value="1"/>
</dbReference>
<dbReference type="PANTHER" id="PTHR30537">
    <property type="entry name" value="HTH-TYPE TRANSCRIPTIONAL REGULATOR"/>
    <property type="match status" value="1"/>
</dbReference>
<dbReference type="Gene3D" id="3.40.190.10">
    <property type="entry name" value="Periplasmic binding protein-like II"/>
    <property type="match status" value="2"/>
</dbReference>
<dbReference type="CDD" id="cd08432">
    <property type="entry name" value="PBP2_GcdR_TrpI_HvrB_AmpR_like"/>
    <property type="match status" value="1"/>
</dbReference>
<comment type="similarity">
    <text evidence="1">Belongs to the LysR transcriptional regulatory family.</text>
</comment>
<evidence type="ECO:0000256" key="2">
    <source>
        <dbReference type="ARBA" id="ARBA00023015"/>
    </source>
</evidence>
<reference evidence="6 7" key="1">
    <citation type="submission" date="2019-09" db="EMBL/GenBank/DDBJ databases">
        <authorList>
            <person name="Depoorter E."/>
        </authorList>
    </citation>
    <scope>NUCLEOTIDE SEQUENCE [LARGE SCALE GENOMIC DNA]</scope>
    <source>
        <strain evidence="6">R-18112</strain>
    </source>
</reference>
<dbReference type="Gene3D" id="1.10.10.10">
    <property type="entry name" value="Winged helix-like DNA-binding domain superfamily/Winged helix DNA-binding domain"/>
    <property type="match status" value="1"/>
</dbReference>
<dbReference type="Proteomes" id="UP000494274">
    <property type="component" value="Unassembled WGS sequence"/>
</dbReference>
<dbReference type="GO" id="GO:0003700">
    <property type="term" value="F:DNA-binding transcription factor activity"/>
    <property type="evidence" value="ECO:0007669"/>
    <property type="project" value="InterPro"/>
</dbReference>
<dbReference type="InterPro" id="IPR036388">
    <property type="entry name" value="WH-like_DNA-bd_sf"/>
</dbReference>
<dbReference type="AlphaFoldDB" id="A0A6P2YHW9"/>
<name>A0A6P2YHW9_BURL3</name>
<feature type="domain" description="HTH lysR-type" evidence="5">
    <location>
        <begin position="5"/>
        <end position="62"/>
    </location>
</feature>
<dbReference type="PANTHER" id="PTHR30537:SF26">
    <property type="entry name" value="GLYCINE CLEAVAGE SYSTEM TRANSCRIPTIONAL ACTIVATOR"/>
    <property type="match status" value="1"/>
</dbReference>
<evidence type="ECO:0000256" key="3">
    <source>
        <dbReference type="ARBA" id="ARBA00023125"/>
    </source>
</evidence>
<evidence type="ECO:0000313" key="7">
    <source>
        <dbReference type="Proteomes" id="UP000494274"/>
    </source>
</evidence>
<dbReference type="PROSITE" id="PS50931">
    <property type="entry name" value="HTH_LYSR"/>
    <property type="match status" value="1"/>
</dbReference>
<evidence type="ECO:0000256" key="4">
    <source>
        <dbReference type="ARBA" id="ARBA00023163"/>
    </source>
</evidence>
<dbReference type="Pfam" id="PF00126">
    <property type="entry name" value="HTH_1"/>
    <property type="match status" value="1"/>
</dbReference>
<dbReference type="InterPro" id="IPR000847">
    <property type="entry name" value="LysR_HTH_N"/>
</dbReference>
<dbReference type="FunFam" id="1.10.10.10:FF:000001">
    <property type="entry name" value="LysR family transcriptional regulator"/>
    <property type="match status" value="1"/>
</dbReference>
<evidence type="ECO:0000313" key="6">
    <source>
        <dbReference type="EMBL" id="VWD19356.1"/>
    </source>
</evidence>
<evidence type="ECO:0000256" key="1">
    <source>
        <dbReference type="ARBA" id="ARBA00009437"/>
    </source>
</evidence>
<dbReference type="SUPFAM" id="SSF53850">
    <property type="entry name" value="Periplasmic binding protein-like II"/>
    <property type="match status" value="1"/>
</dbReference>
<sequence>MTAVPPLQALRTFVEVGQRGSIKAAAEALHVTPGAISQQIRLLEDRLGVTLFERTRQGLRLTEAGAGVHPSLRDAFARIDAAVETLEASKGRRALTVSTVATFAASWLVPRLGRFNQRHPDIEVHVEATSALADLRRDRVDVAVRHGLGDYPGLDVERLMAPVLVPVAGRGLIPKRAGLKAPGDCLKYPLLHDADRADWPLWFAAHGVADEPRAARGSAFEDDFLLIRAAEAGQGLALVPEQYARAEIAEGRLEQVLDLPWPARFAYYAVTRPGATQRPEVRAFMDWIVEESAGDA</sequence>
<dbReference type="Pfam" id="PF03466">
    <property type="entry name" value="LysR_substrate"/>
    <property type="match status" value="1"/>
</dbReference>
<dbReference type="InterPro" id="IPR058163">
    <property type="entry name" value="LysR-type_TF_proteobact-type"/>
</dbReference>
<protein>
    <submittedName>
        <fullName evidence="6">LysR family transcriptional regulator</fullName>
    </submittedName>
</protein>
<organism evidence="6 7">
    <name type="scientific">Burkholderia lata (strain ATCC 17760 / DSM 23089 / LMG 22485 / NCIMB 9086 / R18194 / 383)</name>
    <dbReference type="NCBI Taxonomy" id="482957"/>
    <lineage>
        <taxon>Bacteria</taxon>
        <taxon>Pseudomonadati</taxon>
        <taxon>Pseudomonadota</taxon>
        <taxon>Betaproteobacteria</taxon>
        <taxon>Burkholderiales</taxon>
        <taxon>Burkholderiaceae</taxon>
        <taxon>Burkholderia</taxon>
        <taxon>Burkholderia cepacia complex</taxon>
    </lineage>
</organism>
<dbReference type="EMBL" id="CABVQI010000018">
    <property type="protein sequence ID" value="VWD19356.1"/>
    <property type="molecule type" value="Genomic_DNA"/>
</dbReference>
<dbReference type="PRINTS" id="PR00039">
    <property type="entry name" value="HTHLYSR"/>
</dbReference>
<accession>A0A6P2YHW9</accession>
<dbReference type="InterPro" id="IPR005119">
    <property type="entry name" value="LysR_subst-bd"/>
</dbReference>
<keyword evidence="3" id="KW-0238">DNA-binding</keyword>
<dbReference type="InterPro" id="IPR036390">
    <property type="entry name" value="WH_DNA-bd_sf"/>
</dbReference>
<keyword evidence="2" id="KW-0805">Transcription regulation</keyword>
<gene>
    <name evidence="6" type="ORF">BLA18112_05237</name>
</gene>
<proteinExistence type="inferred from homology"/>
<keyword evidence="4" id="KW-0804">Transcription</keyword>
<dbReference type="GO" id="GO:0043565">
    <property type="term" value="F:sequence-specific DNA binding"/>
    <property type="evidence" value="ECO:0007669"/>
    <property type="project" value="TreeGrafter"/>
</dbReference>
<dbReference type="GO" id="GO:0006351">
    <property type="term" value="P:DNA-templated transcription"/>
    <property type="evidence" value="ECO:0007669"/>
    <property type="project" value="TreeGrafter"/>
</dbReference>
<dbReference type="RefSeq" id="WP_175045952.1">
    <property type="nucleotide sequence ID" value="NZ_CABVQI010000018.1"/>
</dbReference>